<dbReference type="AlphaFoldDB" id="A0A1Y1N125"/>
<dbReference type="EMBL" id="GEZM01015491">
    <property type="protein sequence ID" value="JAV91602.1"/>
    <property type="molecule type" value="Transcribed_RNA"/>
</dbReference>
<keyword evidence="1" id="KW-0472">Membrane</keyword>
<name>A0A1Y1N125_PHOPY</name>
<keyword evidence="1" id="KW-0812">Transmembrane</keyword>
<sequence length="340" mass="39431">MSKATLLLLRLIWRTLIITCVVYLPSFLLCILAFTHKRHLLHYGVWRHPHPSLVVRAPRRVRPMSLASTRLNSLTHKTFVFTRALPDLVPRLPALKTHAAPIHARTLCRYVPYFPTSYASRLLRQHSHPARRQANPEETCSCDRIRRFPVDENIRHHLPSLGFHHRLHPTPSLRLHSQYGLEHFLLCSHGIQIPHGQLTVLLQEHHFPVRNGGLNRIQHRRCLSRPSLHPQEYITRPCLCYAFYPGTDPRHVYLPDPSQHFLHAVLPLQLDQHRLRSRSPSDICRCRSSLAAARWVNFALLSSFPYPLPLPLRFRTSGVCRLAVYELEVLRPLPVDLSNP</sequence>
<keyword evidence="1" id="KW-1133">Transmembrane helix</keyword>
<proteinExistence type="predicted"/>
<accession>A0A1Y1N125</accession>
<evidence type="ECO:0000313" key="2">
    <source>
        <dbReference type="EMBL" id="JAV91602.1"/>
    </source>
</evidence>
<feature type="transmembrane region" description="Helical" evidence="1">
    <location>
        <begin position="12"/>
        <end position="34"/>
    </location>
</feature>
<organism evidence="2">
    <name type="scientific">Photinus pyralis</name>
    <name type="common">Common eastern firefly</name>
    <name type="synonym">Lampyris pyralis</name>
    <dbReference type="NCBI Taxonomy" id="7054"/>
    <lineage>
        <taxon>Eukaryota</taxon>
        <taxon>Metazoa</taxon>
        <taxon>Ecdysozoa</taxon>
        <taxon>Arthropoda</taxon>
        <taxon>Hexapoda</taxon>
        <taxon>Insecta</taxon>
        <taxon>Pterygota</taxon>
        <taxon>Neoptera</taxon>
        <taxon>Endopterygota</taxon>
        <taxon>Coleoptera</taxon>
        <taxon>Polyphaga</taxon>
        <taxon>Elateriformia</taxon>
        <taxon>Elateroidea</taxon>
        <taxon>Lampyridae</taxon>
        <taxon>Lampyrinae</taxon>
        <taxon>Photinus</taxon>
    </lineage>
</organism>
<protein>
    <submittedName>
        <fullName evidence="2">Uncharacterized protein</fullName>
    </submittedName>
</protein>
<reference evidence="2" key="1">
    <citation type="journal article" date="2016" name="Sci. Rep.">
        <title>Molecular characterization of firefly nuptial gifts: a multi-omics approach sheds light on postcopulatory sexual selection.</title>
        <authorList>
            <person name="Al-Wathiqui N."/>
            <person name="Fallon T.R."/>
            <person name="South A."/>
            <person name="Weng J.K."/>
            <person name="Lewis S.M."/>
        </authorList>
    </citation>
    <scope>NUCLEOTIDE SEQUENCE</scope>
</reference>
<evidence type="ECO:0000256" key="1">
    <source>
        <dbReference type="SAM" id="Phobius"/>
    </source>
</evidence>